<evidence type="ECO:0000313" key="2">
    <source>
        <dbReference type="EMBL" id="QEN02526.1"/>
    </source>
</evidence>
<dbReference type="OrthoDB" id="1523296at2"/>
<feature type="region of interest" description="Disordered" evidence="1">
    <location>
        <begin position="335"/>
        <end position="356"/>
    </location>
</feature>
<dbReference type="InterPro" id="IPR010732">
    <property type="entry name" value="T6SS_TssG-like"/>
</dbReference>
<dbReference type="NCBIfam" id="TIGR03347">
    <property type="entry name" value="VI_chp_1"/>
    <property type="match status" value="1"/>
</dbReference>
<reference evidence="2 3" key="1">
    <citation type="submission" date="2019-02" db="EMBL/GenBank/DDBJ databases">
        <title>Complete Genome Sequence and Methylome Analysis of Sphaerotilus natans subsp. sulfidivorans D-507.</title>
        <authorList>
            <person name="Fomenkov A."/>
            <person name="Gridneva E."/>
            <person name="Smolyakov D."/>
            <person name="Dubinina G."/>
            <person name="Vincze T."/>
            <person name="Grabovich M."/>
            <person name="Roberts R.J."/>
        </authorList>
    </citation>
    <scope>NUCLEOTIDE SEQUENCE [LARGE SCALE GENOMIC DNA]</scope>
    <source>
        <strain evidence="2 3">D-507</strain>
    </source>
</reference>
<dbReference type="PANTHER" id="PTHR35564">
    <property type="match status" value="1"/>
</dbReference>
<evidence type="ECO:0000313" key="3">
    <source>
        <dbReference type="Proteomes" id="UP000323522"/>
    </source>
</evidence>
<sequence length="356" mass="39402">MAAALRHRSAAVKPDPDPDPALQPWSHDFFALLRRIQAERADLPPLGTALRPAGEPLRLGQDVELDFAPAALSSWRMSEITGVPRLGVRFFGLFGPMGPMPLHLTEFVREREHQAGDSAPARFADIFHHRALLLFFRAWAQAQPTVQRDRPGEDVFARQAGALGGLAPPGTPSGDSLPDDLRRHLLGHLLHGPRHAEGLRKMIAAHFGLPVRIESHAGHWMTLHPQDRTRLRPLAGAGSRNRLGVDVVAGSRVWDRQYRFRVHLGPLGWADYERFLPGTPALRALHDLVACFVGPSLRWEIRPALRGAEVPPLRLTGRGGRLGLSTWLGRRGPHPDRADLRLSSDRRLSPGDPVHV</sequence>
<dbReference type="Pfam" id="PF06996">
    <property type="entry name" value="T6SS_TssG"/>
    <property type="match status" value="1"/>
</dbReference>
<dbReference type="KEGG" id="snn:EWH46_04005"/>
<accession>A0A5C1Q6Q3</accession>
<protein>
    <submittedName>
        <fullName evidence="2">Type VI secretion system baseplate subunit TssG</fullName>
    </submittedName>
</protein>
<feature type="compositionally biased region" description="Basic residues" evidence="1">
    <location>
        <begin position="1"/>
        <end position="10"/>
    </location>
</feature>
<dbReference type="EMBL" id="CP035708">
    <property type="protein sequence ID" value="QEN02526.1"/>
    <property type="molecule type" value="Genomic_DNA"/>
</dbReference>
<dbReference type="PANTHER" id="PTHR35564:SF4">
    <property type="entry name" value="CYTOPLASMIC PROTEIN"/>
    <property type="match status" value="1"/>
</dbReference>
<evidence type="ECO:0000256" key="1">
    <source>
        <dbReference type="SAM" id="MobiDB-lite"/>
    </source>
</evidence>
<gene>
    <name evidence="2" type="primary">tssG</name>
    <name evidence="2" type="ORF">EWH46_04005</name>
</gene>
<proteinExistence type="predicted"/>
<dbReference type="AlphaFoldDB" id="A0A5C1Q6Q3"/>
<organism evidence="2 3">
    <name type="scientific">Sphaerotilus sulfidivorans</name>
    <dbReference type="NCBI Taxonomy" id="639200"/>
    <lineage>
        <taxon>Bacteria</taxon>
        <taxon>Pseudomonadati</taxon>
        <taxon>Pseudomonadota</taxon>
        <taxon>Betaproteobacteria</taxon>
        <taxon>Burkholderiales</taxon>
        <taxon>Sphaerotilaceae</taxon>
        <taxon>Sphaerotilus</taxon>
    </lineage>
</organism>
<name>A0A5C1Q6Q3_9BURK</name>
<dbReference type="Proteomes" id="UP000323522">
    <property type="component" value="Chromosome"/>
</dbReference>
<feature type="region of interest" description="Disordered" evidence="1">
    <location>
        <begin position="1"/>
        <end position="21"/>
    </location>
</feature>